<name>A0A6I6SG69_9GAMM</name>
<evidence type="ECO:0000313" key="9">
    <source>
        <dbReference type="Proteomes" id="UP000464013"/>
    </source>
</evidence>
<keyword evidence="4" id="KW-1134">Transmembrane beta strand</keyword>
<dbReference type="OrthoDB" id="5607838at2"/>
<gene>
    <name evidence="8" type="ORF">EKK97_07400</name>
</gene>
<dbReference type="AlphaFoldDB" id="A0A6I6SG69"/>
<evidence type="ECO:0000256" key="2">
    <source>
        <dbReference type="ARBA" id="ARBA00007613"/>
    </source>
</evidence>
<dbReference type="Proteomes" id="UP000464013">
    <property type="component" value="Chromosome"/>
</dbReference>
<dbReference type="InterPro" id="IPR003423">
    <property type="entry name" value="OMP_efflux"/>
</dbReference>
<accession>A0A6I6SG69</accession>
<organism evidence="8 9">
    <name type="scientific">Billgrantia tianxiuensis</name>
    <dbReference type="NCBI Taxonomy" id="2497861"/>
    <lineage>
        <taxon>Bacteria</taxon>
        <taxon>Pseudomonadati</taxon>
        <taxon>Pseudomonadota</taxon>
        <taxon>Gammaproteobacteria</taxon>
        <taxon>Oceanospirillales</taxon>
        <taxon>Halomonadaceae</taxon>
        <taxon>Billgrantia</taxon>
    </lineage>
</organism>
<dbReference type="GO" id="GO:1990281">
    <property type="term" value="C:efflux pump complex"/>
    <property type="evidence" value="ECO:0007669"/>
    <property type="project" value="TreeGrafter"/>
</dbReference>
<dbReference type="PANTHER" id="PTHR30026">
    <property type="entry name" value="OUTER MEMBRANE PROTEIN TOLC"/>
    <property type="match status" value="1"/>
</dbReference>
<dbReference type="KEGG" id="htx:EKK97_07400"/>
<dbReference type="GO" id="GO:0009279">
    <property type="term" value="C:cell outer membrane"/>
    <property type="evidence" value="ECO:0007669"/>
    <property type="project" value="UniProtKB-SubCell"/>
</dbReference>
<dbReference type="GO" id="GO:0015288">
    <property type="term" value="F:porin activity"/>
    <property type="evidence" value="ECO:0007669"/>
    <property type="project" value="TreeGrafter"/>
</dbReference>
<comment type="similarity">
    <text evidence="2">Belongs to the outer membrane factor (OMF) (TC 1.B.17) family.</text>
</comment>
<keyword evidence="5" id="KW-0812">Transmembrane</keyword>
<sequence>MGIRLPMVLAVMLGTAFLLPLPALSGPILSLSEAERLARSDDPATLRYQELAEARREAAISARQLPDPALIMEVMDVARDGFSLEDDTMTQLRLGVRQTFPRGDSRRLASERESAMAQAEAARSSNAELVAVRAVRRAYLMLFEQRAILDVLEKSQPLFEDLREITEREFASGFADQQDLLRAELELSRLHDRVLSVQAQEAAALAQLARWVGQEAILRPLPLELPELAEPTGTLLAHPLLSAEQAVINAGNHGVELARQGYKPQWTVELTYGTPTERGMGMPDRMSAMVMVDLPLFTRQRQDRDLSASVHRREAAQYAWDEQARELQRQLGETQARWQQLNERERRYAEHLLPQARENAEAAEHGYRNRTTDFNSLVRARLTELETRIEAVRIGTQRRLEQVDLLYVLGENA</sequence>
<evidence type="ECO:0000256" key="3">
    <source>
        <dbReference type="ARBA" id="ARBA00022448"/>
    </source>
</evidence>
<keyword evidence="7" id="KW-0998">Cell outer membrane</keyword>
<dbReference type="RefSeq" id="WP_159550769.1">
    <property type="nucleotide sequence ID" value="NZ_CP035042.1"/>
</dbReference>
<evidence type="ECO:0000313" key="8">
    <source>
        <dbReference type="EMBL" id="QHC49479.1"/>
    </source>
</evidence>
<proteinExistence type="inferred from homology"/>
<keyword evidence="6" id="KW-0472">Membrane</keyword>
<evidence type="ECO:0000256" key="6">
    <source>
        <dbReference type="ARBA" id="ARBA00023136"/>
    </source>
</evidence>
<evidence type="ECO:0000256" key="7">
    <source>
        <dbReference type="ARBA" id="ARBA00023237"/>
    </source>
</evidence>
<evidence type="ECO:0000256" key="5">
    <source>
        <dbReference type="ARBA" id="ARBA00022692"/>
    </source>
</evidence>
<dbReference type="InterPro" id="IPR051906">
    <property type="entry name" value="TolC-like"/>
</dbReference>
<dbReference type="GO" id="GO:0015562">
    <property type="term" value="F:efflux transmembrane transporter activity"/>
    <property type="evidence" value="ECO:0007669"/>
    <property type="project" value="InterPro"/>
</dbReference>
<dbReference type="Gene3D" id="1.20.1600.10">
    <property type="entry name" value="Outer membrane efflux proteins (OEP)"/>
    <property type="match status" value="1"/>
</dbReference>
<evidence type="ECO:0000256" key="4">
    <source>
        <dbReference type="ARBA" id="ARBA00022452"/>
    </source>
</evidence>
<evidence type="ECO:0000256" key="1">
    <source>
        <dbReference type="ARBA" id="ARBA00004442"/>
    </source>
</evidence>
<keyword evidence="9" id="KW-1185">Reference proteome</keyword>
<keyword evidence="3" id="KW-0813">Transport</keyword>
<dbReference type="Pfam" id="PF02321">
    <property type="entry name" value="OEP"/>
    <property type="match status" value="1"/>
</dbReference>
<dbReference type="PANTHER" id="PTHR30026:SF20">
    <property type="entry name" value="OUTER MEMBRANE PROTEIN TOLC"/>
    <property type="match status" value="1"/>
</dbReference>
<dbReference type="EMBL" id="CP035042">
    <property type="protein sequence ID" value="QHC49479.1"/>
    <property type="molecule type" value="Genomic_DNA"/>
</dbReference>
<protein>
    <submittedName>
        <fullName evidence="8">TolC family protein</fullName>
    </submittedName>
</protein>
<reference evidence="8 9" key="1">
    <citation type="submission" date="2019-01" db="EMBL/GenBank/DDBJ databases">
        <title>Complete genome of a denitifying bacterium Halomons sp. BC-M4-5.</title>
        <authorList>
            <person name="Wang L."/>
            <person name="Shao Z."/>
        </authorList>
    </citation>
    <scope>NUCLEOTIDE SEQUENCE [LARGE SCALE GENOMIC DNA]</scope>
    <source>
        <strain evidence="8 9">BC-M4-5</strain>
    </source>
</reference>
<dbReference type="SUPFAM" id="SSF56954">
    <property type="entry name" value="Outer membrane efflux proteins (OEP)"/>
    <property type="match status" value="1"/>
</dbReference>
<comment type="subcellular location">
    <subcellularLocation>
        <location evidence="1">Cell outer membrane</location>
    </subcellularLocation>
</comment>